<sequence>MIFFSVLYNPDENAIKNIILANNAGLKSVVYLNQVNDQYLNRLPDLDVVMLGDNKNVGLGLAFYELEEYLAKTGDEHYVYFDQDTITTEETWELILRTYTEVNARENAGLIFYGKNVSERSDLVVSSGCLFSMAVIRKIGRHDKDYFVEGVDYEFCLRLKINGLFIYNIFTNSIDHFALQDGKSLKFAGFQMPIRVYGFSRTKDFNISHFKLLRDSLKNKQYYMFYRFLKSSVIFNVREYFSRFITRFL</sequence>
<protein>
    <recommendedName>
        <fullName evidence="3">Glycosyltransferase 2-like domain-containing protein</fullName>
    </recommendedName>
</protein>
<proteinExistence type="predicted"/>
<reference evidence="2" key="1">
    <citation type="journal article" date="2019" name="Int. J. Syst. Evol. Microbiol.">
        <title>The Global Catalogue of Microorganisms (GCM) 10K type strain sequencing project: providing services to taxonomists for standard genome sequencing and annotation.</title>
        <authorList>
            <consortium name="The Broad Institute Genomics Platform"/>
            <consortium name="The Broad Institute Genome Sequencing Center for Infectious Disease"/>
            <person name="Wu L."/>
            <person name="Ma J."/>
        </authorList>
    </citation>
    <scope>NUCLEOTIDE SEQUENCE [LARGE SCALE GENOMIC DNA]</scope>
    <source>
        <strain evidence="2">IBRC 10765</strain>
    </source>
</reference>
<organism evidence="1 2">
    <name type="scientific">Saccharospirillum mangrovi</name>
    <dbReference type="NCBI Taxonomy" id="2161747"/>
    <lineage>
        <taxon>Bacteria</taxon>
        <taxon>Pseudomonadati</taxon>
        <taxon>Pseudomonadota</taxon>
        <taxon>Gammaproteobacteria</taxon>
        <taxon>Oceanospirillales</taxon>
        <taxon>Saccharospirillaceae</taxon>
        <taxon>Saccharospirillum</taxon>
    </lineage>
</organism>
<dbReference type="Gene3D" id="3.90.550.10">
    <property type="entry name" value="Spore Coat Polysaccharide Biosynthesis Protein SpsA, Chain A"/>
    <property type="match status" value="1"/>
</dbReference>
<name>A0ABV7ZW11_9GAMM</name>
<dbReference type="SUPFAM" id="SSF53448">
    <property type="entry name" value="Nucleotide-diphospho-sugar transferases"/>
    <property type="match status" value="1"/>
</dbReference>
<dbReference type="EMBL" id="JBHRYR010000003">
    <property type="protein sequence ID" value="MFC3852758.1"/>
    <property type="molecule type" value="Genomic_DNA"/>
</dbReference>
<comment type="caution">
    <text evidence="1">The sequence shown here is derived from an EMBL/GenBank/DDBJ whole genome shotgun (WGS) entry which is preliminary data.</text>
</comment>
<evidence type="ECO:0008006" key="3">
    <source>
        <dbReference type="Google" id="ProtNLM"/>
    </source>
</evidence>
<accession>A0ABV7ZW11</accession>
<dbReference type="RefSeq" id="WP_380695270.1">
    <property type="nucleotide sequence ID" value="NZ_JBHRYR010000003.1"/>
</dbReference>
<evidence type="ECO:0000313" key="2">
    <source>
        <dbReference type="Proteomes" id="UP001595617"/>
    </source>
</evidence>
<evidence type="ECO:0000313" key="1">
    <source>
        <dbReference type="EMBL" id="MFC3852758.1"/>
    </source>
</evidence>
<keyword evidence="2" id="KW-1185">Reference proteome</keyword>
<gene>
    <name evidence="1" type="ORF">ACFOOG_07930</name>
</gene>
<dbReference type="InterPro" id="IPR029044">
    <property type="entry name" value="Nucleotide-diphossugar_trans"/>
</dbReference>
<dbReference type="Proteomes" id="UP001595617">
    <property type="component" value="Unassembled WGS sequence"/>
</dbReference>